<dbReference type="InterPro" id="IPR038695">
    <property type="entry name" value="Saro_0823-like_sf"/>
</dbReference>
<gene>
    <name evidence="1" type="ORF">AW736_11535</name>
</gene>
<name>A0A178ILE1_9BACT</name>
<protein>
    <recommendedName>
        <fullName evidence="3">DUF192 domain-containing protein</fullName>
    </recommendedName>
</protein>
<keyword evidence="2" id="KW-1185">Reference proteome</keyword>
<evidence type="ECO:0008006" key="3">
    <source>
        <dbReference type="Google" id="ProtNLM"/>
    </source>
</evidence>
<dbReference type="PANTHER" id="PTHR37953:SF1">
    <property type="entry name" value="UPF0127 PROTEIN MJ1496"/>
    <property type="match status" value="1"/>
</dbReference>
<sequence>MLGVLLALAFAGTLAGCGGAKSDAQARKPVSEYFSIKVGGQTVRMQLAVQQLEMARGLMGRRDLAEDQGMIFVYQKPARMGFYMRNTPTPLDIGYFTADGVLREIYPMYPHDETTVSSRGKDMQFALEMNQGWFERHGVRPGARLDLDALKAAMKARGFSPKDYGW</sequence>
<proteinExistence type="predicted"/>
<accession>A0A178ILE1</accession>
<dbReference type="Gene3D" id="2.60.120.1140">
    <property type="entry name" value="Protein of unknown function DUF192"/>
    <property type="match status" value="1"/>
</dbReference>
<evidence type="ECO:0000313" key="1">
    <source>
        <dbReference type="EMBL" id="OAM90009.1"/>
    </source>
</evidence>
<dbReference type="InterPro" id="IPR003795">
    <property type="entry name" value="DUF192"/>
</dbReference>
<dbReference type="Proteomes" id="UP000078486">
    <property type="component" value="Unassembled WGS sequence"/>
</dbReference>
<evidence type="ECO:0000313" key="2">
    <source>
        <dbReference type="Proteomes" id="UP000078486"/>
    </source>
</evidence>
<dbReference type="PANTHER" id="PTHR37953">
    <property type="entry name" value="UPF0127 PROTEIN MJ1496"/>
    <property type="match status" value="1"/>
</dbReference>
<dbReference type="AlphaFoldDB" id="A0A178ILE1"/>
<reference evidence="1 2" key="1">
    <citation type="submission" date="2016-01" db="EMBL/GenBank/DDBJ databases">
        <title>High potential of lignocellulose degradation of a new Verrucomicrobia species.</title>
        <authorList>
            <person name="Wang Y."/>
            <person name="Shi Y."/>
            <person name="Qiu Z."/>
            <person name="Liu S."/>
            <person name="Yang H."/>
        </authorList>
    </citation>
    <scope>NUCLEOTIDE SEQUENCE [LARGE SCALE GENOMIC DNA]</scope>
    <source>
        <strain evidence="1 2">TSB47</strain>
    </source>
</reference>
<comment type="caution">
    <text evidence="1">The sequence shown here is derived from an EMBL/GenBank/DDBJ whole genome shotgun (WGS) entry which is preliminary data.</text>
</comment>
<dbReference type="Pfam" id="PF02643">
    <property type="entry name" value="DUF192"/>
    <property type="match status" value="1"/>
</dbReference>
<organism evidence="1 2">
    <name type="scientific">Termitidicoccus mucosus</name>
    <dbReference type="NCBI Taxonomy" id="1184151"/>
    <lineage>
        <taxon>Bacteria</taxon>
        <taxon>Pseudomonadati</taxon>
        <taxon>Verrucomicrobiota</taxon>
        <taxon>Opitutia</taxon>
        <taxon>Opitutales</taxon>
        <taxon>Opitutaceae</taxon>
        <taxon>Termitidicoccus</taxon>
    </lineage>
</organism>
<dbReference type="EMBL" id="LRRQ01000076">
    <property type="protein sequence ID" value="OAM90009.1"/>
    <property type="molecule type" value="Genomic_DNA"/>
</dbReference>